<dbReference type="GO" id="GO:0016709">
    <property type="term" value="F:oxidoreductase activity, acting on paired donors, with incorporation or reduction of molecular oxygen, NAD(P)H as one donor, and incorporation of one atom of oxygen"/>
    <property type="evidence" value="ECO:0007669"/>
    <property type="project" value="UniProtKB-ARBA"/>
</dbReference>
<evidence type="ECO:0000313" key="6">
    <source>
        <dbReference type="EMBL" id="KAF4312789.1"/>
    </source>
</evidence>
<sequence>MESKTTVLIVGAGPVGLILALRLSLANVNVTVVEAQGDLDDAPKAMAHLPAVFPEFKKAGIFDDLVAEAGQLASTGLTFRRTSDSSVLFEPPHSPARPGVMIIPQGKLTRVVYEHVKKNSNVTVLMGHALRSLDDSSQDTIKATVATSDGPEKDIEASIVVGADGGRSTVRKLTGIQFEGETLPCQLVASDVYYDFAKHGGFKDANFMADTENYGLISQITSDGLWRVSFSVPLGFGLKEIENVAPEKFEAMFPGPRPLQYKLNRLAPYKAQQLCATTFRKGRVLLAGDAAHLTNPYAGWGMATGVFDAGSLADALASHLQRGAPDGVLDAWANARRKIFLEVVDPVSRECFWAMQDPDFDSLPLRHPHIKAMKAGKPLSIATDATSLEGYVL</sequence>
<keyword evidence="7" id="KW-1185">Reference proteome</keyword>
<reference evidence="6" key="1">
    <citation type="submission" date="2020-04" db="EMBL/GenBank/DDBJ databases">
        <title>Genome Assembly and Annotation of Botryosphaeria dothidea sdau 11-99, a Latent Pathogen of Apple Fruit Ring Rot in China.</title>
        <authorList>
            <person name="Yu C."/>
            <person name="Diao Y."/>
            <person name="Lu Q."/>
            <person name="Zhao J."/>
            <person name="Cui S."/>
            <person name="Peng C."/>
            <person name="He B."/>
            <person name="Liu H."/>
        </authorList>
    </citation>
    <scope>NUCLEOTIDE SEQUENCE [LARGE SCALE GENOMIC DNA]</scope>
    <source>
        <strain evidence="6">Sdau11-99</strain>
    </source>
</reference>
<dbReference type="Proteomes" id="UP000572817">
    <property type="component" value="Unassembled WGS sequence"/>
</dbReference>
<dbReference type="InterPro" id="IPR050641">
    <property type="entry name" value="RIFMO-like"/>
</dbReference>
<comment type="caution">
    <text evidence="6">The sequence shown here is derived from an EMBL/GenBank/DDBJ whole genome shotgun (WGS) entry which is preliminary data.</text>
</comment>
<gene>
    <name evidence="6" type="ORF">GTA08_BOTSDO11689</name>
</gene>
<dbReference type="PANTHER" id="PTHR43004">
    <property type="entry name" value="TRK SYSTEM POTASSIUM UPTAKE PROTEIN"/>
    <property type="match status" value="1"/>
</dbReference>
<accession>A0A8H4N6A6</accession>
<dbReference type="Pfam" id="PF01494">
    <property type="entry name" value="FAD_binding_3"/>
    <property type="match status" value="1"/>
</dbReference>
<dbReference type="Gene3D" id="3.30.70.2450">
    <property type="match status" value="1"/>
</dbReference>
<keyword evidence="2" id="KW-0285">Flavoprotein</keyword>
<dbReference type="GO" id="GO:0071949">
    <property type="term" value="F:FAD binding"/>
    <property type="evidence" value="ECO:0007669"/>
    <property type="project" value="InterPro"/>
</dbReference>
<feature type="domain" description="FAD-binding" evidence="5">
    <location>
        <begin position="4"/>
        <end position="345"/>
    </location>
</feature>
<dbReference type="PANTHER" id="PTHR43004:SF19">
    <property type="entry name" value="BINDING MONOOXYGENASE, PUTATIVE (JCVI)-RELATED"/>
    <property type="match status" value="1"/>
</dbReference>
<name>A0A8H4N6A6_9PEZI</name>
<dbReference type="AlphaFoldDB" id="A0A8H4N6A6"/>
<keyword evidence="4" id="KW-0560">Oxidoreductase</keyword>
<comment type="cofactor">
    <cofactor evidence="1">
        <name>FAD</name>
        <dbReference type="ChEBI" id="CHEBI:57692"/>
    </cofactor>
</comment>
<keyword evidence="3" id="KW-0274">FAD</keyword>
<dbReference type="InterPro" id="IPR002938">
    <property type="entry name" value="FAD-bd"/>
</dbReference>
<dbReference type="PRINTS" id="PR00420">
    <property type="entry name" value="RNGMNOXGNASE"/>
</dbReference>
<evidence type="ECO:0000256" key="3">
    <source>
        <dbReference type="ARBA" id="ARBA00022827"/>
    </source>
</evidence>
<keyword evidence="6" id="KW-0503">Monooxygenase</keyword>
<evidence type="ECO:0000313" key="7">
    <source>
        <dbReference type="Proteomes" id="UP000572817"/>
    </source>
</evidence>
<evidence type="ECO:0000256" key="4">
    <source>
        <dbReference type="ARBA" id="ARBA00023002"/>
    </source>
</evidence>
<organism evidence="6 7">
    <name type="scientific">Botryosphaeria dothidea</name>
    <dbReference type="NCBI Taxonomy" id="55169"/>
    <lineage>
        <taxon>Eukaryota</taxon>
        <taxon>Fungi</taxon>
        <taxon>Dikarya</taxon>
        <taxon>Ascomycota</taxon>
        <taxon>Pezizomycotina</taxon>
        <taxon>Dothideomycetes</taxon>
        <taxon>Dothideomycetes incertae sedis</taxon>
        <taxon>Botryosphaeriales</taxon>
        <taxon>Botryosphaeriaceae</taxon>
        <taxon>Botryosphaeria</taxon>
    </lineage>
</organism>
<dbReference type="Gene3D" id="3.50.50.60">
    <property type="entry name" value="FAD/NAD(P)-binding domain"/>
    <property type="match status" value="1"/>
</dbReference>
<protein>
    <submittedName>
        <fullName evidence="6">Monooxygenase FAD-binding protein</fullName>
    </submittedName>
</protein>
<dbReference type="InterPro" id="IPR036188">
    <property type="entry name" value="FAD/NAD-bd_sf"/>
</dbReference>
<dbReference type="OrthoDB" id="10016252at2759"/>
<dbReference type="EMBL" id="WWBZ02000002">
    <property type="protein sequence ID" value="KAF4312789.1"/>
    <property type="molecule type" value="Genomic_DNA"/>
</dbReference>
<evidence type="ECO:0000256" key="1">
    <source>
        <dbReference type="ARBA" id="ARBA00001974"/>
    </source>
</evidence>
<proteinExistence type="predicted"/>
<dbReference type="SUPFAM" id="SSF51905">
    <property type="entry name" value="FAD/NAD(P)-binding domain"/>
    <property type="match status" value="1"/>
</dbReference>
<evidence type="ECO:0000256" key="2">
    <source>
        <dbReference type="ARBA" id="ARBA00022630"/>
    </source>
</evidence>
<evidence type="ECO:0000259" key="5">
    <source>
        <dbReference type="Pfam" id="PF01494"/>
    </source>
</evidence>